<proteinExistence type="predicted"/>
<accession>A0A0E0P007</accession>
<reference evidence="2" key="2">
    <citation type="submission" date="2015-06" db="UniProtKB">
        <authorList>
            <consortium name="EnsemblPlants"/>
        </authorList>
    </citation>
    <scope>IDENTIFICATION</scope>
</reference>
<dbReference type="HOGENOM" id="CLU_058539_0_0_1"/>
<dbReference type="Proteomes" id="UP000008022">
    <property type="component" value="Unassembled WGS sequence"/>
</dbReference>
<evidence type="ECO:0000313" key="3">
    <source>
        <dbReference type="Proteomes" id="UP000008022"/>
    </source>
</evidence>
<dbReference type="AlphaFoldDB" id="A0A0E0P007"/>
<dbReference type="Gramene" id="ORUFI03G32040.1">
    <property type="protein sequence ID" value="ORUFI03G32040.1"/>
    <property type="gene ID" value="ORUFI03G32040"/>
</dbReference>
<name>A0A0E0P007_ORYRU</name>
<sequence length="217" mass="22723">MPTGSGNMSSTVEVRSAAGRGDTGTGGCGGGDRSARTPVAKRWRRQVIIGETGDRRRVDEKSADRRRVDGQSVGQLRVDRESAGRRRVKGSPATGTSMGSRRRLAGRLGKIDLGVDGGASSPRVVACVVVALLLLSFAVEPLEAVAAAAAPATATKPIRCRKCDHACKKSCKGYGRNSDCSVPCGDPSNKAGCKSCLQAYYSKCLNYCGQACRAIRS</sequence>
<feature type="compositionally biased region" description="Gly residues" evidence="1">
    <location>
        <begin position="21"/>
        <end position="32"/>
    </location>
</feature>
<feature type="compositionally biased region" description="Basic and acidic residues" evidence="1">
    <location>
        <begin position="52"/>
        <end position="69"/>
    </location>
</feature>
<evidence type="ECO:0000256" key="1">
    <source>
        <dbReference type="SAM" id="MobiDB-lite"/>
    </source>
</evidence>
<evidence type="ECO:0000313" key="2">
    <source>
        <dbReference type="EnsemblPlants" id="ORUFI03G32040.1"/>
    </source>
</evidence>
<feature type="region of interest" description="Disordered" evidence="1">
    <location>
        <begin position="1"/>
        <end position="100"/>
    </location>
</feature>
<organism evidence="2 3">
    <name type="scientific">Oryza rufipogon</name>
    <name type="common">Brownbeard rice</name>
    <name type="synonym">Asian wild rice</name>
    <dbReference type="NCBI Taxonomy" id="4529"/>
    <lineage>
        <taxon>Eukaryota</taxon>
        <taxon>Viridiplantae</taxon>
        <taxon>Streptophyta</taxon>
        <taxon>Embryophyta</taxon>
        <taxon>Tracheophyta</taxon>
        <taxon>Spermatophyta</taxon>
        <taxon>Magnoliopsida</taxon>
        <taxon>Liliopsida</taxon>
        <taxon>Poales</taxon>
        <taxon>Poaceae</taxon>
        <taxon>BOP clade</taxon>
        <taxon>Oryzoideae</taxon>
        <taxon>Oryzeae</taxon>
        <taxon>Oryzinae</taxon>
        <taxon>Oryza</taxon>
    </lineage>
</organism>
<dbReference type="EnsemblPlants" id="ORUFI03G32040.1">
    <property type="protein sequence ID" value="ORUFI03G32040.1"/>
    <property type="gene ID" value="ORUFI03G32040"/>
</dbReference>
<evidence type="ECO:0008006" key="4">
    <source>
        <dbReference type="Google" id="ProtNLM"/>
    </source>
</evidence>
<reference evidence="3" key="1">
    <citation type="submission" date="2013-06" db="EMBL/GenBank/DDBJ databases">
        <authorList>
            <person name="Zhao Q."/>
        </authorList>
    </citation>
    <scope>NUCLEOTIDE SEQUENCE</scope>
    <source>
        <strain evidence="3">cv. W1943</strain>
    </source>
</reference>
<feature type="compositionally biased region" description="Polar residues" evidence="1">
    <location>
        <begin position="1"/>
        <end position="13"/>
    </location>
</feature>
<keyword evidence="3" id="KW-1185">Reference proteome</keyword>
<protein>
    <recommendedName>
        <fullName evidence="4">Kazal-like domain-containing protein</fullName>
    </recommendedName>
</protein>